<evidence type="ECO:0000256" key="16">
    <source>
        <dbReference type="RuleBase" id="RU004516"/>
    </source>
</evidence>
<dbReference type="Gene3D" id="3.30.470.10">
    <property type="match status" value="1"/>
</dbReference>
<proteinExistence type="inferred from homology"/>
<protein>
    <recommendedName>
        <fullName evidence="17">Branched-chain-amino-acid aminotransferase</fullName>
        <shortName evidence="17">BCAT</shortName>
        <ecNumber evidence="17">2.6.1.42</ecNumber>
    </recommendedName>
</protein>
<evidence type="ECO:0000256" key="3">
    <source>
        <dbReference type="ARBA" id="ARBA00004824"/>
    </source>
</evidence>
<dbReference type="PROSITE" id="PS00770">
    <property type="entry name" value="AA_TRANSFER_CLASS_4"/>
    <property type="match status" value="1"/>
</dbReference>
<dbReference type="PANTHER" id="PTHR42743">
    <property type="entry name" value="AMINO-ACID AMINOTRANSFERASE"/>
    <property type="match status" value="1"/>
</dbReference>
<dbReference type="GO" id="GO:0004084">
    <property type="term" value="F:branched-chain-amino-acid transaminase activity"/>
    <property type="evidence" value="ECO:0007669"/>
    <property type="project" value="UniProtKB-EC"/>
</dbReference>
<gene>
    <name evidence="17" type="primary">ilvE</name>
    <name evidence="18" type="ORF">J8C05_09735</name>
</gene>
<dbReference type="InterPro" id="IPR001544">
    <property type="entry name" value="Aminotrans_IV"/>
</dbReference>
<comment type="pathway">
    <text evidence="5 17">Amino-acid biosynthesis; L-leucine biosynthesis; L-leucine from 3-methyl-2-oxobutanoate: step 4/4.</text>
</comment>
<dbReference type="InterPro" id="IPR043131">
    <property type="entry name" value="BCAT-like_N"/>
</dbReference>
<evidence type="ECO:0000256" key="12">
    <source>
        <dbReference type="ARBA" id="ARBA00048212"/>
    </source>
</evidence>
<evidence type="ECO:0000256" key="17">
    <source>
        <dbReference type="RuleBase" id="RU364094"/>
    </source>
</evidence>
<reference evidence="18 19" key="1">
    <citation type="submission" date="2021-03" db="EMBL/GenBank/DDBJ databases">
        <title>Genomic and phenotypic characterization of Chloracidobacterium isolates provides evidence for multiple species.</title>
        <authorList>
            <person name="Saini M.K."/>
            <person name="Costas A.M.G."/>
            <person name="Tank M."/>
            <person name="Bryant D.A."/>
        </authorList>
    </citation>
    <scope>NUCLEOTIDE SEQUENCE [LARGE SCALE GENOMIC DNA]</scope>
    <source>
        <strain evidence="18 19">N</strain>
    </source>
</reference>
<evidence type="ECO:0000313" key="19">
    <source>
        <dbReference type="Proteomes" id="UP000677668"/>
    </source>
</evidence>
<dbReference type="SUPFAM" id="SSF56752">
    <property type="entry name" value="D-aminoacid aminotransferase-like PLP-dependent enzymes"/>
    <property type="match status" value="1"/>
</dbReference>
<evidence type="ECO:0000256" key="2">
    <source>
        <dbReference type="ARBA" id="ARBA00003109"/>
    </source>
</evidence>
<organism evidence="18 19">
    <name type="scientific">Chloracidobacterium sp. N</name>
    <dbReference type="NCBI Taxonomy" id="2821540"/>
    <lineage>
        <taxon>Bacteria</taxon>
        <taxon>Pseudomonadati</taxon>
        <taxon>Acidobacteriota</taxon>
        <taxon>Terriglobia</taxon>
        <taxon>Terriglobales</taxon>
        <taxon>Acidobacteriaceae</taxon>
        <taxon>Chloracidobacterium</taxon>
        <taxon>Chloracidobacterium aggregatum</taxon>
    </lineage>
</organism>
<comment type="similarity">
    <text evidence="6 15">Belongs to the class-IV pyridoxal-phosphate-dependent aminotransferase family.</text>
</comment>
<comment type="pathway">
    <text evidence="3 17">Amino-acid biosynthesis; L-isoleucine biosynthesis; L-isoleucine from 2-oxobutanoate: step 4/4.</text>
</comment>
<sequence>MRHREIAFFEGRFVPLAEANINVMTHAFNYGTAVFEGIRGYWNGDDEEMYLFRPREHFIRLIQNASLLKMSLPYDADGLCELTAELVRRNGYREDVYIRPLVYKTARQIGTKLSPGEDFTMFVVPMRDYVDTSRPLSVGVSSWRRLEDNAIPARGKICGAYVNSALAATEARDNGYDEAIVLNAAGKVAEGAAMNLFILRGGRLVTTPVYADILEGITRHTVVELARWELGIETEFRPIDRSELYIADEIFFCGTGAQIAAIGAVDRRPIGNGQSGPVTRRLQALYADVVRGRVPHYRHWLLPCQMASSYVEDTACLAGFGD</sequence>
<dbReference type="PANTHER" id="PTHR42743:SF4">
    <property type="entry name" value="BRANCHED-CHAIN-AMINO-ACID AMINOTRANSFERASE-RELATED"/>
    <property type="match status" value="1"/>
</dbReference>
<comment type="catalytic activity">
    <reaction evidence="12 17">
        <text>L-valine + 2-oxoglutarate = 3-methyl-2-oxobutanoate + L-glutamate</text>
        <dbReference type="Rhea" id="RHEA:24813"/>
        <dbReference type="ChEBI" id="CHEBI:11851"/>
        <dbReference type="ChEBI" id="CHEBI:16810"/>
        <dbReference type="ChEBI" id="CHEBI:29985"/>
        <dbReference type="ChEBI" id="CHEBI:57762"/>
        <dbReference type="EC" id="2.6.1.42"/>
    </reaction>
</comment>
<keyword evidence="11 17" id="KW-0100">Branched-chain amino acid biosynthesis</keyword>
<dbReference type="NCBIfam" id="NF005146">
    <property type="entry name" value="PRK06606.1"/>
    <property type="match status" value="1"/>
</dbReference>
<comment type="cofactor">
    <cofactor evidence="1 16">
        <name>pyridoxal 5'-phosphate</name>
        <dbReference type="ChEBI" id="CHEBI:597326"/>
    </cofactor>
</comment>
<comment type="function">
    <text evidence="2 17">Acts on leucine, isoleucine and valine.</text>
</comment>
<evidence type="ECO:0000256" key="9">
    <source>
        <dbReference type="ARBA" id="ARBA00022679"/>
    </source>
</evidence>
<evidence type="ECO:0000256" key="14">
    <source>
        <dbReference type="ARBA" id="ARBA00049229"/>
    </source>
</evidence>
<dbReference type="Pfam" id="PF01063">
    <property type="entry name" value="Aminotran_4"/>
    <property type="match status" value="1"/>
</dbReference>
<dbReference type="InterPro" id="IPR033939">
    <property type="entry name" value="BCAT_family"/>
</dbReference>
<dbReference type="InterPro" id="IPR036038">
    <property type="entry name" value="Aminotransferase-like"/>
</dbReference>
<evidence type="ECO:0000256" key="15">
    <source>
        <dbReference type="RuleBase" id="RU004106"/>
    </source>
</evidence>
<dbReference type="EMBL" id="CP072642">
    <property type="protein sequence ID" value="QUV93640.1"/>
    <property type="molecule type" value="Genomic_DNA"/>
</dbReference>
<evidence type="ECO:0000256" key="1">
    <source>
        <dbReference type="ARBA" id="ARBA00001933"/>
    </source>
</evidence>
<evidence type="ECO:0000256" key="5">
    <source>
        <dbReference type="ARBA" id="ARBA00005072"/>
    </source>
</evidence>
<dbReference type="InterPro" id="IPR018300">
    <property type="entry name" value="Aminotrans_IV_CS"/>
</dbReference>
<evidence type="ECO:0000256" key="13">
    <source>
        <dbReference type="ARBA" id="ARBA00048798"/>
    </source>
</evidence>
<keyword evidence="9 17" id="KW-0808">Transferase</keyword>
<evidence type="ECO:0000256" key="11">
    <source>
        <dbReference type="ARBA" id="ARBA00023304"/>
    </source>
</evidence>
<dbReference type="CDD" id="cd01557">
    <property type="entry name" value="BCAT_beta_family"/>
    <property type="match status" value="1"/>
</dbReference>
<dbReference type="NCBIfam" id="TIGR01122">
    <property type="entry name" value="ilvE_I"/>
    <property type="match status" value="1"/>
</dbReference>
<evidence type="ECO:0000256" key="10">
    <source>
        <dbReference type="ARBA" id="ARBA00022898"/>
    </source>
</evidence>
<dbReference type="InterPro" id="IPR005785">
    <property type="entry name" value="B_amino_transI"/>
</dbReference>
<evidence type="ECO:0000256" key="7">
    <source>
        <dbReference type="ARBA" id="ARBA00022576"/>
    </source>
</evidence>
<dbReference type="EC" id="2.6.1.42" evidence="17"/>
<keyword evidence="19" id="KW-1185">Reference proteome</keyword>
<keyword evidence="8 17" id="KW-0028">Amino-acid biosynthesis</keyword>
<evidence type="ECO:0000256" key="4">
    <source>
        <dbReference type="ARBA" id="ARBA00004931"/>
    </source>
</evidence>
<comment type="catalytic activity">
    <reaction evidence="13 17">
        <text>L-isoleucine + 2-oxoglutarate = (S)-3-methyl-2-oxopentanoate + L-glutamate</text>
        <dbReference type="Rhea" id="RHEA:24801"/>
        <dbReference type="ChEBI" id="CHEBI:16810"/>
        <dbReference type="ChEBI" id="CHEBI:29985"/>
        <dbReference type="ChEBI" id="CHEBI:35146"/>
        <dbReference type="ChEBI" id="CHEBI:58045"/>
        <dbReference type="EC" id="2.6.1.42"/>
    </reaction>
</comment>
<dbReference type="Proteomes" id="UP000677668">
    <property type="component" value="Chromosome 1"/>
</dbReference>
<dbReference type="InterPro" id="IPR043132">
    <property type="entry name" value="BCAT-like_C"/>
</dbReference>
<dbReference type="RefSeq" id="WP_014100480.1">
    <property type="nucleotide sequence ID" value="NZ_CP072642.1"/>
</dbReference>
<dbReference type="Gene3D" id="3.20.10.10">
    <property type="entry name" value="D-amino Acid Aminotransferase, subunit A, domain 2"/>
    <property type="match status" value="1"/>
</dbReference>
<dbReference type="InterPro" id="IPR050571">
    <property type="entry name" value="Class-IV_PLP-Dep_Aminotrnsfr"/>
</dbReference>
<comment type="pathway">
    <text evidence="4 17">Amino-acid biosynthesis; L-valine biosynthesis; L-valine from pyruvate: step 4/4.</text>
</comment>
<keyword evidence="10 16" id="KW-0663">Pyridoxal phosphate</keyword>
<evidence type="ECO:0000256" key="6">
    <source>
        <dbReference type="ARBA" id="ARBA00009320"/>
    </source>
</evidence>
<comment type="catalytic activity">
    <reaction evidence="14 17">
        <text>L-leucine + 2-oxoglutarate = 4-methyl-2-oxopentanoate + L-glutamate</text>
        <dbReference type="Rhea" id="RHEA:18321"/>
        <dbReference type="ChEBI" id="CHEBI:16810"/>
        <dbReference type="ChEBI" id="CHEBI:17865"/>
        <dbReference type="ChEBI" id="CHEBI:29985"/>
        <dbReference type="ChEBI" id="CHEBI:57427"/>
        <dbReference type="EC" id="2.6.1.42"/>
    </reaction>
</comment>
<accession>A0ABX8AY70</accession>
<evidence type="ECO:0000313" key="18">
    <source>
        <dbReference type="EMBL" id="QUV93640.1"/>
    </source>
</evidence>
<keyword evidence="7 17" id="KW-0032">Aminotransferase</keyword>
<name>A0ABX8AY70_9BACT</name>
<evidence type="ECO:0000256" key="8">
    <source>
        <dbReference type="ARBA" id="ARBA00022605"/>
    </source>
</evidence>